<feature type="region of interest" description="Disordered" evidence="1">
    <location>
        <begin position="275"/>
        <end position="302"/>
    </location>
</feature>
<organism evidence="2 3">
    <name type="scientific">Uncinula necator</name>
    <name type="common">Grape powdery mildew</name>
    <dbReference type="NCBI Taxonomy" id="52586"/>
    <lineage>
        <taxon>Eukaryota</taxon>
        <taxon>Fungi</taxon>
        <taxon>Dikarya</taxon>
        <taxon>Ascomycota</taxon>
        <taxon>Pezizomycotina</taxon>
        <taxon>Leotiomycetes</taxon>
        <taxon>Erysiphales</taxon>
        <taxon>Erysiphaceae</taxon>
        <taxon>Erysiphe</taxon>
    </lineage>
</organism>
<dbReference type="AlphaFoldDB" id="A0A0B1P4D3"/>
<feature type="region of interest" description="Disordered" evidence="1">
    <location>
        <begin position="516"/>
        <end position="539"/>
    </location>
</feature>
<gene>
    <name evidence="2" type="ORF">EV44_g4029</name>
</gene>
<accession>A0A0B1P4D3</accession>
<protein>
    <submittedName>
        <fullName evidence="2">Putative eka-like protein</fullName>
    </submittedName>
</protein>
<dbReference type="OMA" id="PCAIREM"/>
<name>A0A0B1P4D3_UNCNE</name>
<dbReference type="EMBL" id="JNVN01001607">
    <property type="protein sequence ID" value="KHJ33138.1"/>
    <property type="molecule type" value="Genomic_DNA"/>
</dbReference>
<evidence type="ECO:0000256" key="1">
    <source>
        <dbReference type="SAM" id="MobiDB-lite"/>
    </source>
</evidence>
<dbReference type="Proteomes" id="UP000030854">
    <property type="component" value="Unassembled WGS sequence"/>
</dbReference>
<evidence type="ECO:0000313" key="2">
    <source>
        <dbReference type="EMBL" id="KHJ33138.1"/>
    </source>
</evidence>
<evidence type="ECO:0000313" key="3">
    <source>
        <dbReference type="Proteomes" id="UP000030854"/>
    </source>
</evidence>
<reference evidence="2 3" key="1">
    <citation type="journal article" date="2014" name="BMC Genomics">
        <title>Adaptive genomic structural variation in the grape powdery mildew pathogen, Erysiphe necator.</title>
        <authorList>
            <person name="Jones L."/>
            <person name="Riaz S."/>
            <person name="Morales-Cruz A."/>
            <person name="Amrine K.C."/>
            <person name="McGuire B."/>
            <person name="Gubler W.D."/>
            <person name="Walker M.A."/>
            <person name="Cantu D."/>
        </authorList>
    </citation>
    <scope>NUCLEOTIDE SEQUENCE [LARGE SCALE GENOMIC DNA]</scope>
    <source>
        <strain evidence="3">c</strain>
    </source>
</reference>
<proteinExistence type="predicted"/>
<keyword evidence="3" id="KW-1185">Reference proteome</keyword>
<dbReference type="HOGENOM" id="CLU_018153_0_1_1"/>
<comment type="caution">
    <text evidence="2">The sequence shown here is derived from an EMBL/GenBank/DDBJ whole genome shotgun (WGS) entry which is preliminary data.</text>
</comment>
<sequence>MPAIRPKRTFTMIDIANDRARSRLKRKGLSQNFINLETMENDLREKGDDTPDIEMIDEHIDKLKTKGLKDSIWANEDTNESIPSTPIEETDSHVCKINQLHQQNTERSKIPEETSHKTSIAPLHPQAHNLRAKITQRSENSPEKAPEAHDVSPELRKIIEAEKRRAAKITANLRTCTIAINGVQMAISTDGVDGNKEFPQGLLIYLRAAIAQFMANSPGTTLPVLPSKTTQSLQVKQKEKSALPSNKALPQKLQKTGEKTWASIARKGNQVTPAIPTLSAVPSSTQKHLRADKEKGKRSKPSTYDDRLFLRLTKEHEWRPLAPCAIREMIYRHLECSLTDILLIRRTATGFALTAKDKETRQLLLDKSSMISAQNATIEPASDLVTYHIPNVPVAIQFPNNKVFVTKDMVEAEIKRVTQASPTTVRPHGKTKAVAPYQAWLAHFPRPHAPRVGFRIIDESGLALVYKPCQNILQCKRFLGFHPTRGCSHALACTNCASTMLLTTNCKTSTRCRNCGGPHKSESRNCQARPSRSGPATKEQLATIRQMSQREYHAVARAKAAILRAEVAALPSATLDPSKQIREKNTVTAIELDMTEAPVDDEKNTETQL</sequence>